<protein>
    <submittedName>
        <fullName evidence="1">Uncharacterized protein</fullName>
    </submittedName>
</protein>
<gene>
    <name evidence="1" type="ORF">NPIL_381381</name>
</gene>
<proteinExistence type="predicted"/>
<dbReference type="AlphaFoldDB" id="A0A8X6TB62"/>
<keyword evidence="2" id="KW-1185">Reference proteome</keyword>
<sequence length="96" mass="11147">MVQSSRVLYKKKIAPGYLIRNLPHSRQNGMDHPVNTFMTTCSKMFLQTLEQASGTHFKTLLLHLQHGYNHDHIFLDKNTGTDTRLQHDSHQSENMK</sequence>
<dbReference type="Proteomes" id="UP000887013">
    <property type="component" value="Unassembled WGS sequence"/>
</dbReference>
<accession>A0A8X6TB62</accession>
<evidence type="ECO:0000313" key="2">
    <source>
        <dbReference type="Proteomes" id="UP000887013"/>
    </source>
</evidence>
<name>A0A8X6TB62_NEPPI</name>
<reference evidence="1" key="1">
    <citation type="submission" date="2020-08" db="EMBL/GenBank/DDBJ databases">
        <title>Multicomponent nature underlies the extraordinary mechanical properties of spider dragline silk.</title>
        <authorList>
            <person name="Kono N."/>
            <person name="Nakamura H."/>
            <person name="Mori M."/>
            <person name="Yoshida Y."/>
            <person name="Ohtoshi R."/>
            <person name="Malay A.D."/>
            <person name="Moran D.A.P."/>
            <person name="Tomita M."/>
            <person name="Numata K."/>
            <person name="Arakawa K."/>
        </authorList>
    </citation>
    <scope>NUCLEOTIDE SEQUENCE</scope>
</reference>
<evidence type="ECO:0000313" key="1">
    <source>
        <dbReference type="EMBL" id="GFS95959.1"/>
    </source>
</evidence>
<organism evidence="1 2">
    <name type="scientific">Nephila pilipes</name>
    <name type="common">Giant wood spider</name>
    <name type="synonym">Nephila maculata</name>
    <dbReference type="NCBI Taxonomy" id="299642"/>
    <lineage>
        <taxon>Eukaryota</taxon>
        <taxon>Metazoa</taxon>
        <taxon>Ecdysozoa</taxon>
        <taxon>Arthropoda</taxon>
        <taxon>Chelicerata</taxon>
        <taxon>Arachnida</taxon>
        <taxon>Araneae</taxon>
        <taxon>Araneomorphae</taxon>
        <taxon>Entelegynae</taxon>
        <taxon>Araneoidea</taxon>
        <taxon>Nephilidae</taxon>
        <taxon>Nephila</taxon>
    </lineage>
</organism>
<dbReference type="EMBL" id="BMAW01100615">
    <property type="protein sequence ID" value="GFS95959.1"/>
    <property type="molecule type" value="Genomic_DNA"/>
</dbReference>
<comment type="caution">
    <text evidence="1">The sequence shown here is derived from an EMBL/GenBank/DDBJ whole genome shotgun (WGS) entry which is preliminary data.</text>
</comment>